<dbReference type="RefSeq" id="WP_186442507.1">
    <property type="nucleotide sequence ID" value="NZ_JBANDL010000002.1"/>
</dbReference>
<dbReference type="EMBL" id="JBANDL010000002">
    <property type="protein sequence ID" value="MEI2453352.1"/>
    <property type="molecule type" value="Genomic_DNA"/>
</dbReference>
<feature type="region of interest" description="Disordered" evidence="1">
    <location>
        <begin position="1"/>
        <end position="61"/>
    </location>
</feature>
<dbReference type="Proteomes" id="UP001387215">
    <property type="component" value="Unassembled WGS sequence"/>
</dbReference>
<evidence type="ECO:0000256" key="1">
    <source>
        <dbReference type="SAM" id="MobiDB-lite"/>
    </source>
</evidence>
<proteinExistence type="predicted"/>
<accession>A0ABU8CZM7</accession>
<gene>
    <name evidence="2" type="ORF">V2J18_01530</name>
</gene>
<comment type="caution">
    <text evidence="2">The sequence shown here is derived from an EMBL/GenBank/DDBJ whole genome shotgun (WGS) entry which is preliminary data.</text>
</comment>
<name>A0ABU8CZM7_9GAMM</name>
<organism evidence="2 3">
    <name type="scientific">Lysobacter firmicutimachus</name>
    <dbReference type="NCBI Taxonomy" id="1792846"/>
    <lineage>
        <taxon>Bacteria</taxon>
        <taxon>Pseudomonadati</taxon>
        <taxon>Pseudomonadota</taxon>
        <taxon>Gammaproteobacteria</taxon>
        <taxon>Lysobacterales</taxon>
        <taxon>Lysobacteraceae</taxon>
        <taxon>Lysobacter</taxon>
    </lineage>
</organism>
<evidence type="ECO:0000313" key="2">
    <source>
        <dbReference type="EMBL" id="MEI2453352.1"/>
    </source>
</evidence>
<reference evidence="2 3" key="1">
    <citation type="submission" date="2024-02" db="EMBL/GenBank/DDBJ databases">
        <title>Lysobacter Genome Sequencing and Mining.</title>
        <authorList>
            <person name="Bierman J."/>
            <person name="Walker M.C."/>
        </authorList>
    </citation>
    <scope>NUCLEOTIDE SEQUENCE [LARGE SCALE GENOMIC DNA]</scope>
    <source>
        <strain evidence="2 3">PB6250</strain>
    </source>
</reference>
<evidence type="ECO:0000313" key="3">
    <source>
        <dbReference type="Proteomes" id="UP001387215"/>
    </source>
</evidence>
<protein>
    <submittedName>
        <fullName evidence="2">Uncharacterized protein</fullName>
    </submittedName>
</protein>
<keyword evidence="3" id="KW-1185">Reference proteome</keyword>
<sequence>MRSANCAAFADFPPRKNLCPDEETRSKPSRRNGESTPIAADAPASGFSVEKNSRENRRATRSCELAVVEKTSHSGLVIRLSPPPP</sequence>